<feature type="region of interest" description="Disordered" evidence="3">
    <location>
        <begin position="241"/>
        <end position="273"/>
    </location>
</feature>
<feature type="region of interest" description="Disordered" evidence="3">
    <location>
        <begin position="472"/>
        <end position="541"/>
    </location>
</feature>
<evidence type="ECO:0000256" key="1">
    <source>
        <dbReference type="ARBA" id="ARBA00023157"/>
    </source>
</evidence>
<name>E9GJJ7_DAPPU</name>
<evidence type="ECO:0000313" key="6">
    <source>
        <dbReference type="Proteomes" id="UP000000305"/>
    </source>
</evidence>
<comment type="caution">
    <text evidence="2">Lacks conserved residue(s) required for the propagation of feature annotation.</text>
</comment>
<feature type="region of interest" description="Disordered" evidence="3">
    <location>
        <begin position="307"/>
        <end position="402"/>
    </location>
</feature>
<feature type="compositionally biased region" description="Basic and acidic residues" evidence="3">
    <location>
        <begin position="524"/>
        <end position="537"/>
    </location>
</feature>
<keyword evidence="1 2" id="KW-1015">Disulfide bond</keyword>
<proteinExistence type="predicted"/>
<dbReference type="HOGENOM" id="CLU_438236_0_0_1"/>
<keyword evidence="6" id="KW-1185">Reference proteome</keyword>
<accession>E9GJJ7</accession>
<feature type="region of interest" description="Disordered" evidence="3">
    <location>
        <begin position="580"/>
        <end position="624"/>
    </location>
</feature>
<evidence type="ECO:0000259" key="4">
    <source>
        <dbReference type="PROSITE" id="PS01180"/>
    </source>
</evidence>
<organism evidence="5 6">
    <name type="scientific">Daphnia pulex</name>
    <name type="common">Water flea</name>
    <dbReference type="NCBI Taxonomy" id="6669"/>
    <lineage>
        <taxon>Eukaryota</taxon>
        <taxon>Metazoa</taxon>
        <taxon>Ecdysozoa</taxon>
        <taxon>Arthropoda</taxon>
        <taxon>Crustacea</taxon>
        <taxon>Branchiopoda</taxon>
        <taxon>Diplostraca</taxon>
        <taxon>Cladocera</taxon>
        <taxon>Anomopoda</taxon>
        <taxon>Daphniidae</taxon>
        <taxon>Daphnia</taxon>
    </lineage>
</organism>
<feature type="compositionally biased region" description="Low complexity" evidence="3">
    <location>
        <begin position="252"/>
        <end position="263"/>
    </location>
</feature>
<feature type="domain" description="CUB" evidence="4">
    <location>
        <begin position="87"/>
        <end position="215"/>
    </location>
</feature>
<dbReference type="Proteomes" id="UP000000305">
    <property type="component" value="Unassembled WGS sequence"/>
</dbReference>
<dbReference type="InParanoid" id="E9GJJ7"/>
<feature type="compositionally biased region" description="Low complexity" evidence="3">
    <location>
        <begin position="360"/>
        <end position="394"/>
    </location>
</feature>
<dbReference type="InterPro" id="IPR000859">
    <property type="entry name" value="CUB_dom"/>
</dbReference>
<dbReference type="PROSITE" id="PS01180">
    <property type="entry name" value="CUB"/>
    <property type="match status" value="1"/>
</dbReference>
<evidence type="ECO:0000256" key="2">
    <source>
        <dbReference type="PROSITE-ProRule" id="PRU00059"/>
    </source>
</evidence>
<dbReference type="KEGG" id="dpx:DAPPUDRAFT_304147"/>
<feature type="compositionally biased region" description="Low complexity" evidence="3">
    <location>
        <begin position="332"/>
        <end position="353"/>
    </location>
</feature>
<dbReference type="STRING" id="6669.E9GJJ7"/>
<dbReference type="OrthoDB" id="10354278at2759"/>
<evidence type="ECO:0000313" key="5">
    <source>
        <dbReference type="EMBL" id="EFX80474.1"/>
    </source>
</evidence>
<feature type="compositionally biased region" description="Polar residues" evidence="3">
    <location>
        <begin position="313"/>
        <end position="331"/>
    </location>
</feature>
<protein>
    <recommendedName>
        <fullName evidence="4">CUB domain-containing protein</fullName>
    </recommendedName>
</protein>
<evidence type="ECO:0000256" key="3">
    <source>
        <dbReference type="SAM" id="MobiDB-lite"/>
    </source>
</evidence>
<reference evidence="5 6" key="1">
    <citation type="journal article" date="2011" name="Science">
        <title>The ecoresponsive genome of Daphnia pulex.</title>
        <authorList>
            <person name="Colbourne J.K."/>
            <person name="Pfrender M.E."/>
            <person name="Gilbert D."/>
            <person name="Thomas W.K."/>
            <person name="Tucker A."/>
            <person name="Oakley T.H."/>
            <person name="Tokishita S."/>
            <person name="Aerts A."/>
            <person name="Arnold G.J."/>
            <person name="Basu M.K."/>
            <person name="Bauer D.J."/>
            <person name="Caceres C.E."/>
            <person name="Carmel L."/>
            <person name="Casola C."/>
            <person name="Choi J.H."/>
            <person name="Detter J.C."/>
            <person name="Dong Q."/>
            <person name="Dusheyko S."/>
            <person name="Eads B.D."/>
            <person name="Frohlich T."/>
            <person name="Geiler-Samerotte K.A."/>
            <person name="Gerlach D."/>
            <person name="Hatcher P."/>
            <person name="Jogdeo S."/>
            <person name="Krijgsveld J."/>
            <person name="Kriventseva E.V."/>
            <person name="Kultz D."/>
            <person name="Laforsch C."/>
            <person name="Lindquist E."/>
            <person name="Lopez J."/>
            <person name="Manak J.R."/>
            <person name="Muller J."/>
            <person name="Pangilinan J."/>
            <person name="Patwardhan R.P."/>
            <person name="Pitluck S."/>
            <person name="Pritham E.J."/>
            <person name="Rechtsteiner A."/>
            <person name="Rho M."/>
            <person name="Rogozin I.B."/>
            <person name="Sakarya O."/>
            <person name="Salamov A."/>
            <person name="Schaack S."/>
            <person name="Shapiro H."/>
            <person name="Shiga Y."/>
            <person name="Skalitzky C."/>
            <person name="Smith Z."/>
            <person name="Souvorov A."/>
            <person name="Sung W."/>
            <person name="Tang Z."/>
            <person name="Tsuchiya D."/>
            <person name="Tu H."/>
            <person name="Vos H."/>
            <person name="Wang M."/>
            <person name="Wolf Y.I."/>
            <person name="Yamagata H."/>
            <person name="Yamada T."/>
            <person name="Ye Y."/>
            <person name="Shaw J.R."/>
            <person name="Andrews J."/>
            <person name="Crease T.J."/>
            <person name="Tang H."/>
            <person name="Lucas S.M."/>
            <person name="Robertson H.M."/>
            <person name="Bork P."/>
            <person name="Koonin E.V."/>
            <person name="Zdobnov E.M."/>
            <person name="Grigoriev I.V."/>
            <person name="Lynch M."/>
            <person name="Boore J.L."/>
        </authorList>
    </citation>
    <scope>NUCLEOTIDE SEQUENCE [LARGE SCALE GENOMIC DNA]</scope>
</reference>
<gene>
    <name evidence="5" type="ORF">DAPPUDRAFT_304147</name>
</gene>
<sequence length="624" mass="67355">MRQLFLVLFFDLCVVVYFTSAGILDSFFLGLHSASEGTTSTSNSPPPSESTGNSQTAIAKYTGKWHTNSSSFYVPTDDGGQLRIDLCEGDIVVPLTFDGKDQVTVKSTKFPYKRSTPLICSWNVQVTKNCWRGMVTMKIDGYSRLADLGGCRHGYYTVSPFMNDTKICGRINTVPDFQWYVENQQPENVTITLRHAGLDDGFAEGLGFTLSGECLPNASNMTLEKANESYSSWLQQLSTKQSEGGPTVYIPSENDSSDSIDNSTAPTTLSPTSEISVTTVAASHQDLGTTAVQPPLLQSNISSIDSLAESHPHNGTVSANLSTESNNVTEIPSTTTTSPSSTIPTTTTTGSPSDPVALPGSSSLLNNSSVVGSLTAENPTTSSTQPTSSFNPTTKRPSSAYISNGDPDIPWLILKAPAEEFLPEYHQPSPVAVDSPLVRPNVPVSVQSPKPSNNPINPSFAELFVDIDIPDRIRDPADTRPLTIHTSKPYPKRKQQLPPAKVQVPPRNRRPNLPGNNPEPPTITDHRQPLLSNKKEPSNGVANLAENNSEVILIDVVLKSPSNKPENTSNDISAMISEPGKMTSNNSSHSPIKLPPATTIKASSSNRPNFYKPPLRNPLLTFED</sequence>
<dbReference type="AlphaFoldDB" id="E9GJJ7"/>
<dbReference type="EMBL" id="GL732547">
    <property type="protein sequence ID" value="EFX80474.1"/>
    <property type="molecule type" value="Genomic_DNA"/>
</dbReference>
<feature type="disulfide bond" evidence="2">
    <location>
        <begin position="151"/>
        <end position="168"/>
    </location>
</feature>
<feature type="compositionally biased region" description="Polar residues" evidence="3">
    <location>
        <begin position="264"/>
        <end position="273"/>
    </location>
</feature>